<comment type="caution">
    <text evidence="12">Lacks conserved residue(s) required for the propagation of feature annotation.</text>
</comment>
<keyword evidence="4 13" id="KW-0812">Transmembrane</keyword>
<evidence type="ECO:0000256" key="10">
    <source>
        <dbReference type="ARBA" id="ARBA00023180"/>
    </source>
</evidence>
<dbReference type="InterPro" id="IPR015915">
    <property type="entry name" value="Kelch-typ_b-propeller"/>
</dbReference>
<keyword evidence="10" id="KW-0325">Glycoprotein</keyword>
<evidence type="ECO:0000259" key="15">
    <source>
        <dbReference type="PROSITE" id="PS01180"/>
    </source>
</evidence>
<dbReference type="Pfam" id="PF24973">
    <property type="entry name" value="EGF_LMN_ATRN"/>
    <property type="match status" value="2"/>
</dbReference>
<dbReference type="PROSITE" id="PS01248">
    <property type="entry name" value="EGF_LAM_1"/>
    <property type="match status" value="2"/>
</dbReference>
<keyword evidence="5 14" id="KW-0732">Signal</keyword>
<evidence type="ECO:0000256" key="2">
    <source>
        <dbReference type="ARBA" id="ARBA00022441"/>
    </source>
</evidence>
<dbReference type="SMART" id="SM00180">
    <property type="entry name" value="EGF_Lam"/>
    <property type="match status" value="3"/>
</dbReference>
<dbReference type="GO" id="GO:0005604">
    <property type="term" value="C:basement membrane"/>
    <property type="evidence" value="ECO:0007669"/>
    <property type="project" value="UniProtKB-ARBA"/>
</dbReference>
<reference evidence="17" key="1">
    <citation type="submission" date="2017-01" db="EMBL/GenBank/DDBJ databases">
        <title>Comparative genomics of anhydrobiosis in the tardigrade Hypsibius dujardini.</title>
        <authorList>
            <person name="Yoshida Y."/>
            <person name="Koutsovoulos G."/>
            <person name="Laetsch D."/>
            <person name="Stevens L."/>
            <person name="Kumar S."/>
            <person name="Horikawa D."/>
            <person name="Ishino K."/>
            <person name="Komine S."/>
            <person name="Tomita M."/>
            <person name="Blaxter M."/>
            <person name="Arakawa K."/>
        </authorList>
    </citation>
    <scope>NUCLEOTIDE SEQUENCE [LARGE SCALE GENOMIC DNA]</scope>
    <source>
        <strain evidence="17">Z151</strain>
    </source>
</reference>
<evidence type="ECO:0000256" key="13">
    <source>
        <dbReference type="SAM" id="Phobius"/>
    </source>
</evidence>
<name>A0A1W0WQ53_HYPEX</name>
<keyword evidence="6" id="KW-0677">Repeat</keyword>
<dbReference type="InterPro" id="IPR006652">
    <property type="entry name" value="Kelch_1"/>
</dbReference>
<keyword evidence="2" id="KW-0880">Kelch repeat</keyword>
<dbReference type="Pfam" id="PF01437">
    <property type="entry name" value="PSI"/>
    <property type="match status" value="1"/>
</dbReference>
<dbReference type="PANTHER" id="PTHR46093">
    <property type="entry name" value="ACYL-COA-BINDING DOMAIN-CONTAINING PROTEIN 5"/>
    <property type="match status" value="1"/>
</dbReference>
<feature type="signal peptide" evidence="14">
    <location>
        <begin position="1"/>
        <end position="26"/>
    </location>
</feature>
<evidence type="ECO:0000256" key="1">
    <source>
        <dbReference type="ARBA" id="ARBA00004167"/>
    </source>
</evidence>
<dbReference type="InterPro" id="IPR056737">
    <property type="entry name" value="Beta-prop_ATRN-MKLN-like"/>
</dbReference>
<keyword evidence="17" id="KW-1185">Reference proteome</keyword>
<evidence type="ECO:0000256" key="3">
    <source>
        <dbReference type="ARBA" id="ARBA00022536"/>
    </source>
</evidence>
<evidence type="ECO:0000256" key="7">
    <source>
        <dbReference type="ARBA" id="ARBA00022989"/>
    </source>
</evidence>
<keyword evidence="3" id="KW-0245">EGF-like domain</keyword>
<dbReference type="SUPFAM" id="SSF117281">
    <property type="entry name" value="Kelch motif"/>
    <property type="match status" value="2"/>
</dbReference>
<dbReference type="EMBL" id="MTYJ01000062">
    <property type="protein sequence ID" value="OQV17322.1"/>
    <property type="molecule type" value="Genomic_DNA"/>
</dbReference>
<dbReference type="PROSITE" id="PS01180">
    <property type="entry name" value="CUB"/>
    <property type="match status" value="1"/>
</dbReference>
<evidence type="ECO:0000256" key="4">
    <source>
        <dbReference type="ARBA" id="ARBA00022692"/>
    </source>
</evidence>
<dbReference type="InterPro" id="IPR016201">
    <property type="entry name" value="PSI"/>
</dbReference>
<dbReference type="Proteomes" id="UP000192578">
    <property type="component" value="Unassembled WGS sequence"/>
</dbReference>
<dbReference type="CDD" id="cd00055">
    <property type="entry name" value="EGF_Lam"/>
    <property type="match status" value="2"/>
</dbReference>
<dbReference type="OrthoDB" id="263283at2759"/>
<protein>
    <submittedName>
        <fullName evidence="16">Multiple epidermal growth factor-like domains protein 8</fullName>
    </submittedName>
</protein>
<gene>
    <name evidence="16" type="ORF">BV898_08571</name>
</gene>
<evidence type="ECO:0000313" key="16">
    <source>
        <dbReference type="EMBL" id="OQV17322.1"/>
    </source>
</evidence>
<dbReference type="InterPro" id="IPR000742">
    <property type="entry name" value="EGF"/>
</dbReference>
<dbReference type="InterPro" id="IPR002165">
    <property type="entry name" value="Plexin_repeat"/>
</dbReference>
<dbReference type="Pfam" id="PF00053">
    <property type="entry name" value="EGF_laminin"/>
    <property type="match status" value="1"/>
</dbReference>
<evidence type="ECO:0000256" key="5">
    <source>
        <dbReference type="ARBA" id="ARBA00022729"/>
    </source>
</evidence>
<organism evidence="16 17">
    <name type="scientific">Hypsibius exemplaris</name>
    <name type="common">Freshwater tardigrade</name>
    <dbReference type="NCBI Taxonomy" id="2072580"/>
    <lineage>
        <taxon>Eukaryota</taxon>
        <taxon>Metazoa</taxon>
        <taxon>Ecdysozoa</taxon>
        <taxon>Tardigrada</taxon>
        <taxon>Eutardigrada</taxon>
        <taxon>Parachela</taxon>
        <taxon>Hypsibioidea</taxon>
        <taxon>Hypsibiidae</taxon>
        <taxon>Hypsibius</taxon>
    </lineage>
</organism>
<comment type="caution">
    <text evidence="16">The sequence shown here is derived from an EMBL/GenBank/DDBJ whole genome shotgun (WGS) entry which is preliminary data.</text>
</comment>
<dbReference type="GO" id="GO:0016020">
    <property type="term" value="C:membrane"/>
    <property type="evidence" value="ECO:0007669"/>
    <property type="project" value="UniProtKB-SubCell"/>
</dbReference>
<dbReference type="SUPFAM" id="SSF57196">
    <property type="entry name" value="EGF/Laminin"/>
    <property type="match status" value="1"/>
</dbReference>
<dbReference type="SMART" id="SM00423">
    <property type="entry name" value="PSI"/>
    <property type="match status" value="5"/>
</dbReference>
<accession>A0A1W0WQ53</accession>
<keyword evidence="8 13" id="KW-0472">Membrane</keyword>
<dbReference type="InterPro" id="IPR056863">
    <property type="entry name" value="LMN_ATRN_NET-like_EGF"/>
</dbReference>
<evidence type="ECO:0000313" key="17">
    <source>
        <dbReference type="Proteomes" id="UP000192578"/>
    </source>
</evidence>
<dbReference type="SMART" id="SM00181">
    <property type="entry name" value="EGF"/>
    <property type="match status" value="4"/>
</dbReference>
<dbReference type="Gene3D" id="2.120.10.80">
    <property type="entry name" value="Kelch-type beta propeller"/>
    <property type="match status" value="3"/>
</dbReference>
<dbReference type="InterPro" id="IPR002049">
    <property type="entry name" value="LE_dom"/>
</dbReference>
<feature type="chain" id="PRO_5013071404" evidence="14">
    <location>
        <begin position="27"/>
        <end position="2619"/>
    </location>
</feature>
<dbReference type="Gene3D" id="2.10.25.10">
    <property type="entry name" value="Laminin"/>
    <property type="match status" value="4"/>
</dbReference>
<dbReference type="PANTHER" id="PTHR46093:SF16">
    <property type="entry name" value="MULTIPLE EGF-LIKE-DOMAINS 8"/>
    <property type="match status" value="1"/>
</dbReference>
<sequence>MVLNPATFLLPWSFTILLYLLPSASCNSSSPPEIISECKQNGSSRHVIDQDAAGSLLFRPGYGKNAVRGGVPCQWFIDGSANGTHVLLNVSHLAGDCGFHACIFVMDGDSLEDPLLAALPGSIGRDGMVVVSSTPKLFIHIAAGCEGLVAFYAGFRVLNCSLCSSNCSATAAAIVGEPSAVGLRAGCDSDCPMTCEKVAQAAAGGCSASDPNSVSKASGLDCASGEVQAEVTRLWSTLSSSGLARAGHTSVFFNQTIWSFGGYDSSKAVDRFDGYLVNTGLWSPGESISEMVPSARYLHTAVLINDTIFIYGGFDAAGAVLNEFWSYNFTTKIWTVLGNNFVPGLAAHSATLIGQEIYILAAGLSSGRRDREYMSFPGYNLQSDSRSCRRSGVYFFHLNCLAFLGSDVFEDKNLTIPELSRFGHSIVSSDDRLYIYGGISDTLSHDLSSLTLPDFIASNGDHCVKDYTKRATCQADISCVWCPKSSDSDLEEGLCVGTQSARIICGAAAVNPTCTGLCPALTSCTSCLGYRQESHCTWCPLSAKCVASTTNSRDDCSVKKASTKDVMGWWISKPVGSLETIEQCQKPQTSSGLTFLVYQPTPDLTMPDEMNTITSSVLIFNPKVRFPPKQETGMLILEMKGFIHPMGANPKSTWETHLRMWVRAENSLGFEGVVQLWLSTDADPKNAALVAESKSIFPIKTEANRHDDLLFPSVDDKYFVKFVYQVTVTRSRLQSAEFEIRLHLTWNGNSIVPQALDTRNLEPFSTSGISCPTYNNCLRCLTDTSCGWCAATKKCISRSLDNPRCQSPDGTAVLLHLDFIQCTDCAVVQDSLTCNKEKHCLWDVPARLCLRSSLVPLERSISVQPDCTKRTSCSNCVHSLENCIWCHSTNQCLPRSAFNVALAFGQCRFWENSNVAGPARNAVRSKNARDAWPVHTAAGARRRPRIPGKERASLAIRTAPWTAIRQCVRLMKSLDITPMRRSHTCGPSSPVQTSTSALSVCMIAISMPPALTLGDIFSVNALKVKVFIYKGDGRTSCVKTCDHACVNGHCSDEDMPLLEPFKCICDLGWTGAKCDVDCGCNFHSDCSKNVTQCDQCYGNTEGQFCERCVKGTFGNATTDKACTPCLCNGHADPSQPCESATGKCNCDYPYQGTNCEKCPADYFGDPTNGGLCYSRCRSRTVIVNATSGGLGDIGDTGDSFCLWILIAGQENRFRDKLPITLTISSSSLEAACPNNSIIITDGFPAFLVQPDISTDISVEDAKLFDLWENAGRKSKTLGKICGPLEGPTSLTAKSGILTVMMWKSSRLERFNATYRLDEGALDARKKRAPQSGQVSSRIGYSAGVVGEDTVYLFGGLDPLDGVMGDVWWTRRKQADVPVSVATAEWTKLDVTDASRWRWPLPRYFHASCVVEAGIVIHGGFVQNADRMQIGNDVWLFNATTRTWMELPFLNTPRLAGHTMTVVKDTVYVIGGADNSFSDAVYTFKITEWQWRVFPANGSRPPGVYGHSATYYPIRNAIFVFGGYRFDLDRTGMSSVMSVLDLNRRRWVMMPNMRQDLFSIATPRMFHAAQYVNAGRYMLVAGGRTRSELFSRSVVVYRFRCNSWLHDNGPTSLYRPAFAYFPDPSDTVIWLLSGFAYSQPHIEISQIPITTDFCPRFATTRSCLSISGCGMCAMESSNGSFCFDNSNGDAVRCGDAQDRGNLIPGLSCDENLSVMRICREQTECRTCVAPWIGVGEDESRCHWCTNCGNGVCIARYESCETSLSCNKSNSVIREPGRCPDEYCHAADCQKCHDMRTPCFWTRSFRRASETQLNIASQRNPAFSWNCFQQGILQVVPHTAESRDTALKAVDCPIPCHRLDSCSDCLASSGASGGFQQCIWSMDSQTCLDPALVHLRCPLGNCGALLYGRSRDRCPRDPRGLSVCRECLKSSQTGWCALDLTNGKGTCLLGGISGPEVGTCSETAAALSNNVTKGHEALTAVAGVDGDVLGKKAKALLATPASHGSSLQQEEVDLRHTWHFLACPPENECLNGHHTCDDKSEECHDTLLGFNCTCKAGYMAIAATAPDRPARCDPICTQGCQNGRCVEPETCECQFGFVGLNCSIACQCNGHSQCPSEHELTTCSQCMNNTYGTHCEKCEEGFVGDARNGGICQSCLSYCNGHSSVCLTLSQYLNISSDAPFLPDNPFQSIESFQQLKLPLDRDGANKMAICRQCDGNTGATDSICDGSDKKELPNGIACWTIQCAKCKEYFIGTPTNFHQCYRQLSVGEDHCFDPELPAGRCVPVLECRHSNYVDVTVGAVDLWFSDKDDQFTVTVDKRTGFHNVEVDPRYLAGARGIDEVVDFHRANGMMTFVSAEDRSKVVIIRDIRNRAVLTIPYGLFDLKTSKFYVVVQSVEGAGAGSPSSHDVAARGRILFKQDQPHIDLFVFFSVFFSCFFLFLAVCIVLWKFKHVYGVRQTRQRVAIELQTMASRPFGSVCLVFERKSHPRAIPVFSMGETVVTPMPSPGAVASTSTGEAVLVSGTRKPTPPKVKKKKRNVVDPQLNHHETASPRSSLLGVDGVPLKVPKLTPMAMEFLQGGAAAVATFPMELPGGPDCPVRFCLASTFVAAPQIYANFNSKSD</sequence>
<dbReference type="InterPro" id="IPR000859">
    <property type="entry name" value="CUB_dom"/>
</dbReference>
<comment type="subcellular location">
    <subcellularLocation>
        <location evidence="1">Membrane</location>
        <topology evidence="1">Single-pass membrane protein</topology>
    </subcellularLocation>
</comment>
<keyword evidence="7 13" id="KW-1133">Transmembrane helix</keyword>
<proteinExistence type="predicted"/>
<evidence type="ECO:0000256" key="9">
    <source>
        <dbReference type="ARBA" id="ARBA00023157"/>
    </source>
</evidence>
<evidence type="ECO:0000256" key="8">
    <source>
        <dbReference type="ARBA" id="ARBA00023136"/>
    </source>
</evidence>
<evidence type="ECO:0000256" key="12">
    <source>
        <dbReference type="PROSITE-ProRule" id="PRU00059"/>
    </source>
</evidence>
<dbReference type="Pfam" id="PF24981">
    <property type="entry name" value="Beta-prop_ATRN-LZTR1"/>
    <property type="match status" value="2"/>
</dbReference>
<dbReference type="SMART" id="SM00612">
    <property type="entry name" value="Kelch"/>
    <property type="match status" value="2"/>
</dbReference>
<dbReference type="FunFam" id="2.10.25.10:FF:000188">
    <property type="entry name" value="Laminin subunit gamma 2"/>
    <property type="match status" value="1"/>
</dbReference>
<feature type="domain" description="CUB" evidence="15">
    <location>
        <begin position="1172"/>
        <end position="1317"/>
    </location>
</feature>
<evidence type="ECO:0000256" key="6">
    <source>
        <dbReference type="ARBA" id="ARBA00022737"/>
    </source>
</evidence>
<feature type="transmembrane region" description="Helical" evidence="13">
    <location>
        <begin position="2423"/>
        <end position="2445"/>
    </location>
</feature>
<evidence type="ECO:0000256" key="11">
    <source>
        <dbReference type="ARBA" id="ARBA00023292"/>
    </source>
</evidence>
<keyword evidence="9" id="KW-1015">Disulfide bond</keyword>
<keyword evidence="11" id="KW-0424">Laminin EGF-like domain</keyword>
<evidence type="ECO:0000256" key="14">
    <source>
        <dbReference type="SAM" id="SignalP"/>
    </source>
</evidence>
<dbReference type="PROSITE" id="PS00022">
    <property type="entry name" value="EGF_1"/>
    <property type="match status" value="2"/>
</dbReference>